<dbReference type="InterPro" id="IPR039426">
    <property type="entry name" value="TonB-dep_rcpt-like"/>
</dbReference>
<keyword evidence="6 7" id="KW-0998">Cell outer membrane</keyword>
<proteinExistence type="inferred from homology"/>
<protein>
    <submittedName>
        <fullName evidence="10">Outer membrane receptor protein involved in Fe transport</fullName>
    </submittedName>
</protein>
<evidence type="ECO:0000256" key="3">
    <source>
        <dbReference type="ARBA" id="ARBA00022452"/>
    </source>
</evidence>
<evidence type="ECO:0000256" key="5">
    <source>
        <dbReference type="ARBA" id="ARBA00023136"/>
    </source>
</evidence>
<evidence type="ECO:0000259" key="8">
    <source>
        <dbReference type="Pfam" id="PF07715"/>
    </source>
</evidence>
<dbReference type="PROSITE" id="PS52016">
    <property type="entry name" value="TONB_DEPENDENT_REC_3"/>
    <property type="match status" value="1"/>
</dbReference>
<comment type="similarity">
    <text evidence="7">Belongs to the TonB-dependent receptor family.</text>
</comment>
<keyword evidence="4 7" id="KW-0812">Transmembrane</keyword>
<evidence type="ECO:0000259" key="9">
    <source>
        <dbReference type="Pfam" id="PF14905"/>
    </source>
</evidence>
<evidence type="ECO:0000256" key="2">
    <source>
        <dbReference type="ARBA" id="ARBA00022448"/>
    </source>
</evidence>
<dbReference type="EMBL" id="QGDT01000002">
    <property type="protein sequence ID" value="PWJ59583.1"/>
    <property type="molecule type" value="Genomic_DNA"/>
</dbReference>
<dbReference type="InterPro" id="IPR012910">
    <property type="entry name" value="Plug_dom"/>
</dbReference>
<comment type="caution">
    <text evidence="10">The sequence shown here is derived from an EMBL/GenBank/DDBJ whole genome shotgun (WGS) entry which is preliminary data.</text>
</comment>
<sequence length="807" mass="89658">MTRITRLIYSLSLSLIGFKTLGEVPDLLTPEGKEKSMDGTKIIGKVVEAGNSNAVSFATVALLMAADSSVTDGAVADVDGVFTISNVTSGSYMLRVTNMGYQTLVVDKVSVAPESGLIDVGTLVLTTEATKLNEVVVRAEKTMIINDIDKKIVNVGQDMLATSTNVSELLEKVPAVSLDENGNPQVRGKGNVIVLIDGKPSSMYGSDLPTILKSFPADLIDRIDVMTTPSAKYEGDGASGVIDIITKKTKIQGVNGGVRLTLGNRENYNTGGNISFKRGKLGINASANAAIRNRYWKREIDRENFLSDQTTLYSQYGTGKNYDGDLFGRIGINYDLTEKATVSAGFNYSRNRFINTSFSENRTTSQADSLMERFSRSSDQKGLGDNTNMYVDYRQKFRKEDHLLTFTASYTKGGSDSDTDFDQEGNLVDLMVRQQNEKLNNRNSVYLNTDYTWPLTPKATVEVGLRTRFNTNDNTNNFLKYDFETEGFEFDPSISNVFAYSDALYTGYSTFSQKTDNWGVRVGVRVTDYNQTINQVNIDQSFDVHFLTLVPSLAVTRKLSDAAQIKLNYSRRVQRPNATWLNPFTDISDPLNISTGNPNLKPEFTHKAELGYSNYEENSGIGPSLFMDYSNNAITRIKTIDDEGISTSRYDNVGRELAYGYEMDFFQRLGEAIKINASGRVFRSEVVSALAQIDNRIWSYSGNINAYIKLPLDFRASAYVNYEGPRAIAQGKREGIVVANMGIRKSMLERKATISFSVQDIFLSRAYKSQLATASYVQNSLYQQTNRQINLSFQYRFGKISASRDDA</sequence>
<dbReference type="RefSeq" id="WP_229203244.1">
    <property type="nucleotide sequence ID" value="NZ_QGDT01000002.1"/>
</dbReference>
<comment type="subcellular location">
    <subcellularLocation>
        <location evidence="1 7">Cell outer membrane</location>
        <topology evidence="1 7">Multi-pass membrane protein</topology>
    </subcellularLocation>
</comment>
<dbReference type="InterPro" id="IPR037066">
    <property type="entry name" value="Plug_dom_sf"/>
</dbReference>
<keyword evidence="5 7" id="KW-0472">Membrane</keyword>
<feature type="domain" description="TonB-dependent receptor plug" evidence="8">
    <location>
        <begin position="161"/>
        <end position="241"/>
    </location>
</feature>
<dbReference type="Pfam" id="PF14905">
    <property type="entry name" value="OMP_b-brl_3"/>
    <property type="match status" value="1"/>
</dbReference>
<dbReference type="PANTHER" id="PTHR40980:SF4">
    <property type="entry name" value="TONB-DEPENDENT RECEPTOR-LIKE BETA-BARREL DOMAIN-CONTAINING PROTEIN"/>
    <property type="match status" value="1"/>
</dbReference>
<dbReference type="InterPro" id="IPR036942">
    <property type="entry name" value="Beta-barrel_TonB_sf"/>
</dbReference>
<dbReference type="AlphaFoldDB" id="A0A316APE8"/>
<name>A0A316APE8_9BACT</name>
<dbReference type="Pfam" id="PF13715">
    <property type="entry name" value="CarbopepD_reg_2"/>
    <property type="match status" value="1"/>
</dbReference>
<accession>A0A316APE8</accession>
<dbReference type="GO" id="GO:0009279">
    <property type="term" value="C:cell outer membrane"/>
    <property type="evidence" value="ECO:0007669"/>
    <property type="project" value="UniProtKB-SubCell"/>
</dbReference>
<dbReference type="PANTHER" id="PTHR40980">
    <property type="entry name" value="PLUG DOMAIN-CONTAINING PROTEIN"/>
    <property type="match status" value="1"/>
</dbReference>
<gene>
    <name evidence="10" type="ORF">CLV98_102417</name>
</gene>
<keyword evidence="11" id="KW-1185">Reference proteome</keyword>
<dbReference type="SUPFAM" id="SSF49464">
    <property type="entry name" value="Carboxypeptidase regulatory domain-like"/>
    <property type="match status" value="1"/>
</dbReference>
<feature type="domain" description="Outer membrane protein beta-barrel" evidence="9">
    <location>
        <begin position="395"/>
        <end position="795"/>
    </location>
</feature>
<dbReference type="Proteomes" id="UP000245880">
    <property type="component" value="Unassembled WGS sequence"/>
</dbReference>
<keyword evidence="2 7" id="KW-0813">Transport</keyword>
<evidence type="ECO:0000256" key="4">
    <source>
        <dbReference type="ARBA" id="ARBA00022692"/>
    </source>
</evidence>
<evidence type="ECO:0000313" key="11">
    <source>
        <dbReference type="Proteomes" id="UP000245880"/>
    </source>
</evidence>
<dbReference type="Gene3D" id="2.170.130.10">
    <property type="entry name" value="TonB-dependent receptor, plug domain"/>
    <property type="match status" value="1"/>
</dbReference>
<dbReference type="SUPFAM" id="SSF56935">
    <property type="entry name" value="Porins"/>
    <property type="match status" value="1"/>
</dbReference>
<evidence type="ECO:0000256" key="6">
    <source>
        <dbReference type="ARBA" id="ARBA00023237"/>
    </source>
</evidence>
<evidence type="ECO:0000256" key="1">
    <source>
        <dbReference type="ARBA" id="ARBA00004571"/>
    </source>
</evidence>
<dbReference type="Gene3D" id="2.60.40.1120">
    <property type="entry name" value="Carboxypeptidase-like, regulatory domain"/>
    <property type="match status" value="1"/>
</dbReference>
<keyword evidence="3 7" id="KW-1134">Transmembrane beta strand</keyword>
<organism evidence="10 11">
    <name type="scientific">Dyadobacter jejuensis</name>
    <dbReference type="NCBI Taxonomy" id="1082580"/>
    <lineage>
        <taxon>Bacteria</taxon>
        <taxon>Pseudomonadati</taxon>
        <taxon>Bacteroidota</taxon>
        <taxon>Cytophagia</taxon>
        <taxon>Cytophagales</taxon>
        <taxon>Spirosomataceae</taxon>
        <taxon>Dyadobacter</taxon>
    </lineage>
</organism>
<dbReference type="InterPro" id="IPR008969">
    <property type="entry name" value="CarboxyPept-like_regulatory"/>
</dbReference>
<dbReference type="Gene3D" id="2.40.170.20">
    <property type="entry name" value="TonB-dependent receptor, beta-barrel domain"/>
    <property type="match status" value="1"/>
</dbReference>
<evidence type="ECO:0000313" key="10">
    <source>
        <dbReference type="EMBL" id="PWJ59583.1"/>
    </source>
</evidence>
<dbReference type="InterPro" id="IPR041700">
    <property type="entry name" value="OMP_b-brl_3"/>
</dbReference>
<keyword evidence="10" id="KW-0675">Receptor</keyword>
<dbReference type="Pfam" id="PF07715">
    <property type="entry name" value="Plug"/>
    <property type="match status" value="1"/>
</dbReference>
<reference evidence="10 11" key="1">
    <citation type="submission" date="2018-03" db="EMBL/GenBank/DDBJ databases">
        <title>Genomic Encyclopedia of Archaeal and Bacterial Type Strains, Phase II (KMG-II): from individual species to whole genera.</title>
        <authorList>
            <person name="Goeker M."/>
        </authorList>
    </citation>
    <scope>NUCLEOTIDE SEQUENCE [LARGE SCALE GENOMIC DNA]</scope>
    <source>
        <strain evidence="10 11">DSM 100346</strain>
    </source>
</reference>
<evidence type="ECO:0000256" key="7">
    <source>
        <dbReference type="PROSITE-ProRule" id="PRU01360"/>
    </source>
</evidence>